<sequence>MKKKDIVVLVICVLIILVALYFIMTTLKPKTQEKANVKSQNTIDFTGEIDEKAIEKLKSRRDYGSPPMDNIGRDNPFASL</sequence>
<keyword evidence="2" id="KW-0472">Membrane</keyword>
<dbReference type="Proteomes" id="UP000285655">
    <property type="component" value="Unassembled WGS sequence"/>
</dbReference>
<gene>
    <name evidence="3" type="ORF">C4544_02515</name>
</gene>
<dbReference type="EMBL" id="QZJW01000017">
    <property type="protein sequence ID" value="RJO61583.1"/>
    <property type="molecule type" value="Genomic_DNA"/>
</dbReference>
<evidence type="ECO:0000313" key="3">
    <source>
        <dbReference type="EMBL" id="RJO61583.1"/>
    </source>
</evidence>
<comment type="caution">
    <text evidence="3">The sequence shown here is derived from an EMBL/GenBank/DDBJ whole genome shotgun (WGS) entry which is preliminary data.</text>
</comment>
<keyword evidence="2" id="KW-1133">Transmembrane helix</keyword>
<protein>
    <submittedName>
        <fullName evidence="3">Uncharacterized protein</fullName>
    </submittedName>
</protein>
<accession>A0A419DEN3</accession>
<feature type="region of interest" description="Disordered" evidence="1">
    <location>
        <begin position="60"/>
        <end position="80"/>
    </location>
</feature>
<proteinExistence type="predicted"/>
<dbReference type="AlphaFoldDB" id="A0A419DEN3"/>
<evidence type="ECO:0000313" key="4">
    <source>
        <dbReference type="Proteomes" id="UP000285655"/>
    </source>
</evidence>
<evidence type="ECO:0000256" key="2">
    <source>
        <dbReference type="SAM" id="Phobius"/>
    </source>
</evidence>
<keyword evidence="2" id="KW-0812">Transmembrane</keyword>
<organism evidence="3 4">
    <name type="scientific">candidate division WS5 bacterium</name>
    <dbReference type="NCBI Taxonomy" id="2093353"/>
    <lineage>
        <taxon>Bacteria</taxon>
        <taxon>candidate division WS5</taxon>
    </lineage>
</organism>
<name>A0A419DEN3_9BACT</name>
<evidence type="ECO:0000256" key="1">
    <source>
        <dbReference type="SAM" id="MobiDB-lite"/>
    </source>
</evidence>
<feature type="transmembrane region" description="Helical" evidence="2">
    <location>
        <begin position="6"/>
        <end position="24"/>
    </location>
</feature>
<reference evidence="3 4" key="1">
    <citation type="journal article" date="2017" name="ISME J.">
        <title>Energy and carbon metabolisms in a deep terrestrial subsurface fluid microbial community.</title>
        <authorList>
            <person name="Momper L."/>
            <person name="Jungbluth S.P."/>
            <person name="Lee M.D."/>
            <person name="Amend J.P."/>
        </authorList>
    </citation>
    <scope>NUCLEOTIDE SEQUENCE [LARGE SCALE GENOMIC DNA]</scope>
    <source>
        <strain evidence="3">SURF_29</strain>
    </source>
</reference>